<gene>
    <name evidence="11" type="ORF">P245_02850</name>
</gene>
<feature type="transmembrane region" description="Helical" evidence="9">
    <location>
        <begin position="20"/>
        <end position="43"/>
    </location>
</feature>
<evidence type="ECO:0000256" key="6">
    <source>
        <dbReference type="ARBA" id="ARBA00022970"/>
    </source>
</evidence>
<dbReference type="SUPFAM" id="SSF161098">
    <property type="entry name" value="MetI-like"/>
    <property type="match status" value="1"/>
</dbReference>
<dbReference type="Gene3D" id="1.10.3720.10">
    <property type="entry name" value="MetI-like"/>
    <property type="match status" value="1"/>
</dbReference>
<evidence type="ECO:0000256" key="2">
    <source>
        <dbReference type="ARBA" id="ARBA00010072"/>
    </source>
</evidence>
<dbReference type="Proteomes" id="UP000029567">
    <property type="component" value="Unassembled WGS sequence"/>
</dbReference>
<dbReference type="GO" id="GO:0043190">
    <property type="term" value="C:ATP-binding cassette (ABC) transporter complex"/>
    <property type="evidence" value="ECO:0007669"/>
    <property type="project" value="InterPro"/>
</dbReference>
<proteinExistence type="inferred from homology"/>
<keyword evidence="8 9" id="KW-0472">Membrane</keyword>
<evidence type="ECO:0000256" key="1">
    <source>
        <dbReference type="ARBA" id="ARBA00004429"/>
    </source>
</evidence>
<dbReference type="RefSeq" id="WP_034377484.1">
    <property type="nucleotide sequence ID" value="NZ_AWTN01000002.1"/>
</dbReference>
<feature type="transmembrane region" description="Helical" evidence="9">
    <location>
        <begin position="55"/>
        <end position="78"/>
    </location>
</feature>
<reference evidence="11 12" key="1">
    <citation type="submission" date="2013-09" db="EMBL/GenBank/DDBJ databases">
        <title>High correlation between genotypes and phenotypes of environmental bacteria Comamonas testosteroni strains.</title>
        <authorList>
            <person name="Liu L."/>
            <person name="Zhu W."/>
            <person name="Xia X."/>
            <person name="Xu B."/>
            <person name="Luo M."/>
            <person name="Wang G."/>
        </authorList>
    </citation>
    <scope>NUCLEOTIDE SEQUENCE [LARGE SCALE GENOMIC DNA]</scope>
    <source>
        <strain evidence="11 12">JL14</strain>
    </source>
</reference>
<evidence type="ECO:0000256" key="3">
    <source>
        <dbReference type="ARBA" id="ARBA00022448"/>
    </source>
</evidence>
<dbReference type="InterPro" id="IPR043429">
    <property type="entry name" value="ArtM/GltK/GlnP/TcyL/YhdX-like"/>
</dbReference>
<evidence type="ECO:0000256" key="9">
    <source>
        <dbReference type="RuleBase" id="RU363032"/>
    </source>
</evidence>
<evidence type="ECO:0000256" key="8">
    <source>
        <dbReference type="ARBA" id="ARBA00023136"/>
    </source>
</evidence>
<keyword evidence="5 9" id="KW-0812">Transmembrane</keyword>
<organism evidence="11 12">
    <name type="scientific">Comamonas thiooxydans</name>
    <dbReference type="NCBI Taxonomy" id="363952"/>
    <lineage>
        <taxon>Bacteria</taxon>
        <taxon>Pseudomonadati</taxon>
        <taxon>Pseudomonadota</taxon>
        <taxon>Betaproteobacteria</taxon>
        <taxon>Burkholderiales</taxon>
        <taxon>Comamonadaceae</taxon>
        <taxon>Comamonas</taxon>
    </lineage>
</organism>
<evidence type="ECO:0000256" key="5">
    <source>
        <dbReference type="ARBA" id="ARBA00022692"/>
    </source>
</evidence>
<dbReference type="CDD" id="cd06261">
    <property type="entry name" value="TM_PBP2"/>
    <property type="match status" value="1"/>
</dbReference>
<dbReference type="PROSITE" id="PS50928">
    <property type="entry name" value="ABC_TM1"/>
    <property type="match status" value="1"/>
</dbReference>
<sequence>MGEVSRLLADYGPAFWQALLLTWKLTVVSFVPGVMLGTVVTVLRLMPLPPLRMALTVYVEIFRNIPSVALLIFIVFALPDLNIVIDYEPSVILTLTLVCSAFTADYLRSGINTIPGSQIEAALSLGMRPLQIVSAVVLPQALRSVVQPMTSLLIALMLSTSLASQLPFPGRELTALVSKIANDSALGIAAFAVAATMYVVTGLLIAWAGAALEKKVRILR</sequence>
<dbReference type="InterPro" id="IPR000515">
    <property type="entry name" value="MetI-like"/>
</dbReference>
<comment type="caution">
    <text evidence="11">The sequence shown here is derived from an EMBL/GenBank/DDBJ whole genome shotgun (WGS) entry which is preliminary data.</text>
</comment>
<keyword evidence="6" id="KW-0029">Amino-acid transport</keyword>
<evidence type="ECO:0000313" key="11">
    <source>
        <dbReference type="EMBL" id="KGH00319.1"/>
    </source>
</evidence>
<evidence type="ECO:0000256" key="7">
    <source>
        <dbReference type="ARBA" id="ARBA00022989"/>
    </source>
</evidence>
<dbReference type="PANTHER" id="PTHR30614">
    <property type="entry name" value="MEMBRANE COMPONENT OF AMINO ACID ABC TRANSPORTER"/>
    <property type="match status" value="1"/>
</dbReference>
<dbReference type="AlphaFoldDB" id="A0A0E3BJK6"/>
<dbReference type="InterPro" id="IPR010065">
    <property type="entry name" value="AA_ABC_transptr_permease_3TM"/>
</dbReference>
<feature type="domain" description="ABC transmembrane type-1" evidence="10">
    <location>
        <begin position="19"/>
        <end position="209"/>
    </location>
</feature>
<comment type="similarity">
    <text evidence="2">Belongs to the binding-protein-dependent transport system permease family. HisMQ subfamily.</text>
</comment>
<dbReference type="EMBL" id="AWTN01000002">
    <property type="protein sequence ID" value="KGH00319.1"/>
    <property type="molecule type" value="Genomic_DNA"/>
</dbReference>
<dbReference type="InterPro" id="IPR035906">
    <property type="entry name" value="MetI-like_sf"/>
</dbReference>
<evidence type="ECO:0000256" key="4">
    <source>
        <dbReference type="ARBA" id="ARBA00022475"/>
    </source>
</evidence>
<evidence type="ECO:0000313" key="12">
    <source>
        <dbReference type="Proteomes" id="UP000029567"/>
    </source>
</evidence>
<dbReference type="GO" id="GO:0022857">
    <property type="term" value="F:transmembrane transporter activity"/>
    <property type="evidence" value="ECO:0007669"/>
    <property type="project" value="InterPro"/>
</dbReference>
<accession>A0A0E3BJK6</accession>
<dbReference type="Pfam" id="PF00528">
    <property type="entry name" value="BPD_transp_1"/>
    <property type="match status" value="1"/>
</dbReference>
<dbReference type="NCBIfam" id="TIGR01726">
    <property type="entry name" value="HEQRo_perm_3TM"/>
    <property type="match status" value="1"/>
</dbReference>
<evidence type="ECO:0000259" key="10">
    <source>
        <dbReference type="PROSITE" id="PS50928"/>
    </source>
</evidence>
<dbReference type="GO" id="GO:0006865">
    <property type="term" value="P:amino acid transport"/>
    <property type="evidence" value="ECO:0007669"/>
    <property type="project" value="UniProtKB-KW"/>
</dbReference>
<keyword evidence="4" id="KW-1003">Cell membrane</keyword>
<dbReference type="PANTHER" id="PTHR30614:SF37">
    <property type="entry name" value="AMINO-ACID ABC TRANSPORTER PERMEASE PROTEIN YHDX-RELATED"/>
    <property type="match status" value="1"/>
</dbReference>
<comment type="subcellular location">
    <subcellularLocation>
        <location evidence="1">Cell inner membrane</location>
        <topology evidence="1">Multi-pass membrane protein</topology>
    </subcellularLocation>
    <subcellularLocation>
        <location evidence="9">Cell membrane</location>
        <topology evidence="9">Multi-pass membrane protein</topology>
    </subcellularLocation>
</comment>
<keyword evidence="7 9" id="KW-1133">Transmembrane helix</keyword>
<name>A0A0E3BJK6_9BURK</name>
<feature type="transmembrane region" description="Helical" evidence="9">
    <location>
        <begin position="188"/>
        <end position="212"/>
    </location>
</feature>
<protein>
    <submittedName>
        <fullName evidence="11">Amino acid ABC transporter permease</fullName>
    </submittedName>
</protein>
<keyword evidence="3 9" id="KW-0813">Transport</keyword>